<protein>
    <submittedName>
        <fullName evidence="1">Uncharacterized protein</fullName>
    </submittedName>
</protein>
<evidence type="ECO:0000313" key="2">
    <source>
        <dbReference type="Proteomes" id="UP000265520"/>
    </source>
</evidence>
<reference evidence="1 2" key="1">
    <citation type="journal article" date="2018" name="Front. Plant Sci.">
        <title>Red Clover (Trifolium pratense) and Zigzag Clover (T. medium) - A Picture of Genomic Similarities and Differences.</title>
        <authorList>
            <person name="Dluhosova J."/>
            <person name="Istvanek J."/>
            <person name="Nedelnik J."/>
            <person name="Repkova J."/>
        </authorList>
    </citation>
    <scope>NUCLEOTIDE SEQUENCE [LARGE SCALE GENOMIC DNA]</scope>
    <source>
        <strain evidence="2">cv. 10/8</strain>
        <tissue evidence="1">Leaf</tissue>
    </source>
</reference>
<dbReference type="Proteomes" id="UP000265520">
    <property type="component" value="Unassembled WGS sequence"/>
</dbReference>
<organism evidence="1 2">
    <name type="scientific">Trifolium medium</name>
    <dbReference type="NCBI Taxonomy" id="97028"/>
    <lineage>
        <taxon>Eukaryota</taxon>
        <taxon>Viridiplantae</taxon>
        <taxon>Streptophyta</taxon>
        <taxon>Embryophyta</taxon>
        <taxon>Tracheophyta</taxon>
        <taxon>Spermatophyta</taxon>
        <taxon>Magnoliopsida</taxon>
        <taxon>eudicotyledons</taxon>
        <taxon>Gunneridae</taxon>
        <taxon>Pentapetalae</taxon>
        <taxon>rosids</taxon>
        <taxon>fabids</taxon>
        <taxon>Fabales</taxon>
        <taxon>Fabaceae</taxon>
        <taxon>Papilionoideae</taxon>
        <taxon>50 kb inversion clade</taxon>
        <taxon>NPAAA clade</taxon>
        <taxon>Hologalegina</taxon>
        <taxon>IRL clade</taxon>
        <taxon>Trifolieae</taxon>
        <taxon>Trifolium</taxon>
    </lineage>
</organism>
<keyword evidence="2" id="KW-1185">Reference proteome</keyword>
<accession>A0A392NCW7</accession>
<dbReference type="AlphaFoldDB" id="A0A392NCW7"/>
<sequence length="68" mass="8313">MKRRKKNQLEVIKRWFSSRPMVVVLDEGSEEEEDRWDEYWKGCESNYIAREEERGHMTKDHPKATYPP</sequence>
<evidence type="ECO:0000313" key="1">
    <source>
        <dbReference type="EMBL" id="MCH97552.1"/>
    </source>
</evidence>
<proteinExistence type="predicted"/>
<name>A0A392NCW7_9FABA</name>
<comment type="caution">
    <text evidence="1">The sequence shown here is derived from an EMBL/GenBank/DDBJ whole genome shotgun (WGS) entry which is preliminary data.</text>
</comment>
<dbReference type="EMBL" id="LXQA010035242">
    <property type="protein sequence ID" value="MCH97552.1"/>
    <property type="molecule type" value="Genomic_DNA"/>
</dbReference>